<dbReference type="OrthoDB" id="798543at2"/>
<evidence type="ECO:0008006" key="3">
    <source>
        <dbReference type="Google" id="ProtNLM"/>
    </source>
</evidence>
<comment type="caution">
    <text evidence="1">The sequence shown here is derived from an EMBL/GenBank/DDBJ whole genome shotgun (WGS) entry which is preliminary data.</text>
</comment>
<evidence type="ECO:0000313" key="1">
    <source>
        <dbReference type="EMBL" id="TFF36212.1"/>
    </source>
</evidence>
<dbReference type="EMBL" id="SOZE01000017">
    <property type="protein sequence ID" value="TFF36212.1"/>
    <property type="molecule type" value="Genomic_DNA"/>
</dbReference>
<dbReference type="AlphaFoldDB" id="A0A4Y8SBE9"/>
<dbReference type="RefSeq" id="WP_133232631.1">
    <property type="nucleotide sequence ID" value="NZ_SOZE01000017.1"/>
</dbReference>
<protein>
    <recommendedName>
        <fullName evidence="3">General secretion pathway protein GspM</fullName>
    </recommendedName>
</protein>
<organism evidence="1 2">
    <name type="scientific">Mucilaginibacter psychrotolerans</name>
    <dbReference type="NCBI Taxonomy" id="1524096"/>
    <lineage>
        <taxon>Bacteria</taxon>
        <taxon>Pseudomonadati</taxon>
        <taxon>Bacteroidota</taxon>
        <taxon>Sphingobacteriia</taxon>
        <taxon>Sphingobacteriales</taxon>
        <taxon>Sphingobacteriaceae</taxon>
        <taxon>Mucilaginibacter</taxon>
    </lineage>
</organism>
<evidence type="ECO:0000313" key="2">
    <source>
        <dbReference type="Proteomes" id="UP000297540"/>
    </source>
</evidence>
<name>A0A4Y8SBE9_9SPHI</name>
<gene>
    <name evidence="1" type="ORF">E2R66_16870</name>
</gene>
<accession>A0A4Y8SBE9</accession>
<sequence length="174" mass="19632">MMKAFFITNKYGLWILSAALLLISYQLALKKTVEAWQLNNRLKAQSDNAGDLSYQPAYLERKNDNLNKLIKSYSADTADFRSDIIDKVASVAAEEKVKLTSVPLPDVIPQDEHLITQQLVLEGSYTALMRTVQKLYALQGIGLVRSVTLKMPTQRQSSKNKPLVMQVYIAAIRR</sequence>
<dbReference type="Proteomes" id="UP000297540">
    <property type="component" value="Unassembled WGS sequence"/>
</dbReference>
<proteinExistence type="predicted"/>
<keyword evidence="2" id="KW-1185">Reference proteome</keyword>
<reference evidence="1 2" key="1">
    <citation type="journal article" date="2017" name="Int. J. Syst. Evol. Microbiol.">
        <title>Mucilaginibacterpsychrotolerans sp. nov., isolated from peatlands.</title>
        <authorList>
            <person name="Deng Y."/>
            <person name="Shen L."/>
            <person name="Xu B."/>
            <person name="Liu Y."/>
            <person name="Gu Z."/>
            <person name="Liu H."/>
            <person name="Zhou Y."/>
        </authorList>
    </citation>
    <scope>NUCLEOTIDE SEQUENCE [LARGE SCALE GENOMIC DNA]</scope>
    <source>
        <strain evidence="1 2">NH7-4</strain>
    </source>
</reference>